<name>A0A7I8WDF3_9ANNE</name>
<keyword evidence="2" id="KW-0539">Nucleus</keyword>
<feature type="region of interest" description="Disordered" evidence="3">
    <location>
        <begin position="92"/>
        <end position="111"/>
    </location>
</feature>
<dbReference type="GO" id="GO:0003677">
    <property type="term" value="F:DNA binding"/>
    <property type="evidence" value="ECO:0007669"/>
    <property type="project" value="UniProtKB-UniRule"/>
</dbReference>
<feature type="compositionally biased region" description="Basic and acidic residues" evidence="3">
    <location>
        <begin position="150"/>
        <end position="168"/>
    </location>
</feature>
<dbReference type="GO" id="GO:0005634">
    <property type="term" value="C:nucleus"/>
    <property type="evidence" value="ECO:0007669"/>
    <property type="project" value="UniProtKB-UniRule"/>
</dbReference>
<dbReference type="EMBL" id="CAJFCJ010000032">
    <property type="protein sequence ID" value="CAD5126091.1"/>
    <property type="molecule type" value="Genomic_DNA"/>
</dbReference>
<evidence type="ECO:0000313" key="6">
    <source>
        <dbReference type="Proteomes" id="UP000549394"/>
    </source>
</evidence>
<dbReference type="Gene3D" id="1.10.30.10">
    <property type="entry name" value="High mobility group box domain"/>
    <property type="match status" value="2"/>
</dbReference>
<dbReference type="PROSITE" id="PS50118">
    <property type="entry name" value="HMG_BOX_2"/>
    <property type="match status" value="2"/>
</dbReference>
<feature type="DNA-binding region" description="HMG box" evidence="2">
    <location>
        <begin position="109"/>
        <end position="175"/>
    </location>
</feature>
<feature type="domain" description="HMG box" evidence="4">
    <location>
        <begin position="109"/>
        <end position="175"/>
    </location>
</feature>
<proteinExistence type="predicted"/>
<dbReference type="OrthoDB" id="1919336at2759"/>
<evidence type="ECO:0000256" key="1">
    <source>
        <dbReference type="ARBA" id="ARBA00023125"/>
    </source>
</evidence>
<organism evidence="5 6">
    <name type="scientific">Dimorphilus gyrociliatus</name>
    <dbReference type="NCBI Taxonomy" id="2664684"/>
    <lineage>
        <taxon>Eukaryota</taxon>
        <taxon>Metazoa</taxon>
        <taxon>Spiralia</taxon>
        <taxon>Lophotrochozoa</taxon>
        <taxon>Annelida</taxon>
        <taxon>Polychaeta</taxon>
        <taxon>Polychaeta incertae sedis</taxon>
        <taxon>Dinophilidae</taxon>
        <taxon>Dimorphilus</taxon>
    </lineage>
</organism>
<dbReference type="AlphaFoldDB" id="A0A7I8WDF3"/>
<keyword evidence="6" id="KW-1185">Reference proteome</keyword>
<accession>A0A7I8WDF3</accession>
<protein>
    <submittedName>
        <fullName evidence="5">DgyrCDS14259</fullName>
    </submittedName>
</protein>
<dbReference type="PANTHER" id="PTHR48112:SF22">
    <property type="entry name" value="MITOCHONDRIAL TRANSCRIPTION FACTOR A, ISOFORM B"/>
    <property type="match status" value="1"/>
</dbReference>
<dbReference type="InterPro" id="IPR050342">
    <property type="entry name" value="HMGB"/>
</dbReference>
<dbReference type="Proteomes" id="UP000549394">
    <property type="component" value="Unassembled WGS sequence"/>
</dbReference>
<dbReference type="PANTHER" id="PTHR48112">
    <property type="entry name" value="HIGH MOBILITY GROUP PROTEIN DSP1"/>
    <property type="match status" value="1"/>
</dbReference>
<evidence type="ECO:0000256" key="2">
    <source>
        <dbReference type="PROSITE-ProRule" id="PRU00267"/>
    </source>
</evidence>
<dbReference type="SUPFAM" id="SSF47095">
    <property type="entry name" value="HMG-box"/>
    <property type="match status" value="2"/>
</dbReference>
<dbReference type="Pfam" id="PF09011">
    <property type="entry name" value="HMG_box_2"/>
    <property type="match status" value="1"/>
</dbReference>
<feature type="DNA-binding region" description="HMG box" evidence="2">
    <location>
        <begin position="29"/>
        <end position="98"/>
    </location>
</feature>
<feature type="region of interest" description="Disordered" evidence="3">
    <location>
        <begin position="1"/>
        <end position="34"/>
    </location>
</feature>
<comment type="caution">
    <text evidence="5">The sequence shown here is derived from an EMBL/GenBank/DDBJ whole genome shotgun (WGS) entry which is preliminary data.</text>
</comment>
<reference evidence="5 6" key="1">
    <citation type="submission" date="2020-08" db="EMBL/GenBank/DDBJ databases">
        <authorList>
            <person name="Hejnol A."/>
        </authorList>
    </citation>
    <scope>NUCLEOTIDE SEQUENCE [LARGE SCALE GENOMIC DNA]</scope>
</reference>
<feature type="domain" description="HMG box" evidence="4">
    <location>
        <begin position="29"/>
        <end position="98"/>
    </location>
</feature>
<evidence type="ECO:0000313" key="5">
    <source>
        <dbReference type="EMBL" id="CAD5126091.1"/>
    </source>
</evidence>
<gene>
    <name evidence="5" type="ORF">DGYR_LOCUS13371</name>
</gene>
<sequence>MLPNRLHFSSIGRPKGAGRTAREKDPNKPKRPTSAYFYFAQYKREELARQGKSITRVADFTKEVSAEWKTLSTAARKPFEDKAKIDKERYSSEMSNYKGRKTTKDPSKPKRPCSAYFIFLAEFRVENKSKYSEHKDLIKAAGAAWQDMSDVEKKPYEKKAEEEKKKYNEAMATYNKGAAAGPSAKKAKTDNSNGRVEEDDDDDDDLDDEEDDD</sequence>
<dbReference type="InterPro" id="IPR036910">
    <property type="entry name" value="HMG_box_dom_sf"/>
</dbReference>
<feature type="region of interest" description="Disordered" evidence="3">
    <location>
        <begin position="142"/>
        <end position="213"/>
    </location>
</feature>
<dbReference type="GO" id="GO:0006357">
    <property type="term" value="P:regulation of transcription by RNA polymerase II"/>
    <property type="evidence" value="ECO:0007669"/>
    <property type="project" value="TreeGrafter"/>
</dbReference>
<dbReference type="InterPro" id="IPR009071">
    <property type="entry name" value="HMG_box_dom"/>
</dbReference>
<dbReference type="Pfam" id="PF00505">
    <property type="entry name" value="HMG_box"/>
    <property type="match status" value="1"/>
</dbReference>
<feature type="compositionally biased region" description="Acidic residues" evidence="3">
    <location>
        <begin position="197"/>
        <end position="213"/>
    </location>
</feature>
<evidence type="ECO:0000259" key="4">
    <source>
        <dbReference type="PROSITE" id="PS50118"/>
    </source>
</evidence>
<dbReference type="PRINTS" id="PR00886">
    <property type="entry name" value="HIGHMOBLTY12"/>
</dbReference>
<dbReference type="SMART" id="SM00398">
    <property type="entry name" value="HMG"/>
    <property type="match status" value="2"/>
</dbReference>
<keyword evidence="1 2" id="KW-0238">DNA-binding</keyword>
<evidence type="ECO:0000256" key="3">
    <source>
        <dbReference type="SAM" id="MobiDB-lite"/>
    </source>
</evidence>